<name>A0ACC2JP12_9PEZI</name>
<organism evidence="1 2">
    <name type="scientific">Lasiodiplodia mahajangana</name>
    <dbReference type="NCBI Taxonomy" id="1108764"/>
    <lineage>
        <taxon>Eukaryota</taxon>
        <taxon>Fungi</taxon>
        <taxon>Dikarya</taxon>
        <taxon>Ascomycota</taxon>
        <taxon>Pezizomycotina</taxon>
        <taxon>Dothideomycetes</taxon>
        <taxon>Dothideomycetes incertae sedis</taxon>
        <taxon>Botryosphaeriales</taxon>
        <taxon>Botryosphaeriaceae</taxon>
        <taxon>Lasiodiplodia</taxon>
    </lineage>
</organism>
<evidence type="ECO:0000313" key="2">
    <source>
        <dbReference type="Proteomes" id="UP001153332"/>
    </source>
</evidence>
<reference evidence="1" key="1">
    <citation type="submission" date="2022-12" db="EMBL/GenBank/DDBJ databases">
        <title>Genome Sequence of Lasiodiplodia mahajangana.</title>
        <authorList>
            <person name="Buettner E."/>
        </authorList>
    </citation>
    <scope>NUCLEOTIDE SEQUENCE</scope>
    <source>
        <strain evidence="1">VT137</strain>
    </source>
</reference>
<gene>
    <name evidence="1" type="ORF">O1611_g4405</name>
</gene>
<dbReference type="Proteomes" id="UP001153332">
    <property type="component" value="Unassembled WGS sequence"/>
</dbReference>
<keyword evidence="2" id="KW-1185">Reference proteome</keyword>
<sequence length="163" mass="17572">MKGIAFLSLQKLPGDDAMPADMASDQPLEDEGFAKLRGSMHSVLDDESLDFRDEAEESISSSVGKLDLEDKDTRKLMELHAAVRRNNTLSVKALIDEGADLLSTANDGKTILHYASMALDIDIGIMGLLLESGARESINFKDGDGQAPLHYAAKIGFAHGIIL</sequence>
<proteinExistence type="predicted"/>
<dbReference type="EMBL" id="JAPUUL010000824">
    <property type="protein sequence ID" value="KAJ8129230.1"/>
    <property type="molecule type" value="Genomic_DNA"/>
</dbReference>
<evidence type="ECO:0000313" key="1">
    <source>
        <dbReference type="EMBL" id="KAJ8129230.1"/>
    </source>
</evidence>
<comment type="caution">
    <text evidence="1">The sequence shown here is derived from an EMBL/GenBank/DDBJ whole genome shotgun (WGS) entry which is preliminary data.</text>
</comment>
<accession>A0ACC2JP12</accession>
<protein>
    <submittedName>
        <fullName evidence="1">Uncharacterized protein</fullName>
    </submittedName>
</protein>